<dbReference type="SMART" id="SM00046">
    <property type="entry name" value="DAGKc"/>
    <property type="match status" value="1"/>
</dbReference>
<accession>A0A9P5U9S1</accession>
<dbReference type="GO" id="GO:0046512">
    <property type="term" value="P:sphingosine biosynthetic process"/>
    <property type="evidence" value="ECO:0007669"/>
    <property type="project" value="TreeGrafter"/>
</dbReference>
<evidence type="ECO:0000313" key="2">
    <source>
        <dbReference type="EMBL" id="KAF9070308.1"/>
    </source>
</evidence>
<dbReference type="InterPro" id="IPR050187">
    <property type="entry name" value="Lipid_Phosphate_FormReg"/>
</dbReference>
<name>A0A9P5U9S1_9AGAR</name>
<dbReference type="InterPro" id="IPR001206">
    <property type="entry name" value="Diacylglycerol_kinase_cat_dom"/>
</dbReference>
<comment type="caution">
    <text evidence="2">The sequence shown here is derived from an EMBL/GenBank/DDBJ whole genome shotgun (WGS) entry which is preliminary data.</text>
</comment>
<dbReference type="Proteomes" id="UP000772434">
    <property type="component" value="Unassembled WGS sequence"/>
</dbReference>
<dbReference type="PANTHER" id="PTHR12358">
    <property type="entry name" value="SPHINGOSINE KINASE"/>
    <property type="match status" value="1"/>
</dbReference>
<protein>
    <submittedName>
        <fullName evidence="2">ATP-NAD kinase-like domain-containing protein</fullName>
    </submittedName>
</protein>
<dbReference type="InterPro" id="IPR017438">
    <property type="entry name" value="ATP-NAD_kinase_N"/>
</dbReference>
<dbReference type="EMBL" id="JADNRY010000041">
    <property type="protein sequence ID" value="KAF9070308.1"/>
    <property type="molecule type" value="Genomic_DNA"/>
</dbReference>
<keyword evidence="3" id="KW-1185">Reference proteome</keyword>
<dbReference type="PANTHER" id="PTHR12358:SF105">
    <property type="entry name" value="DAGKC DOMAIN-CONTAINING PROTEIN"/>
    <property type="match status" value="1"/>
</dbReference>
<evidence type="ECO:0000313" key="3">
    <source>
        <dbReference type="Proteomes" id="UP000772434"/>
    </source>
</evidence>
<dbReference type="GO" id="GO:0005737">
    <property type="term" value="C:cytoplasm"/>
    <property type="evidence" value="ECO:0007669"/>
    <property type="project" value="TreeGrafter"/>
</dbReference>
<organism evidence="2 3">
    <name type="scientific">Rhodocollybia butyracea</name>
    <dbReference type="NCBI Taxonomy" id="206335"/>
    <lineage>
        <taxon>Eukaryota</taxon>
        <taxon>Fungi</taxon>
        <taxon>Dikarya</taxon>
        <taxon>Basidiomycota</taxon>
        <taxon>Agaricomycotina</taxon>
        <taxon>Agaricomycetes</taxon>
        <taxon>Agaricomycetidae</taxon>
        <taxon>Agaricales</taxon>
        <taxon>Marasmiineae</taxon>
        <taxon>Omphalotaceae</taxon>
        <taxon>Rhodocollybia</taxon>
    </lineage>
</organism>
<dbReference type="GO" id="GO:0016020">
    <property type="term" value="C:membrane"/>
    <property type="evidence" value="ECO:0007669"/>
    <property type="project" value="TreeGrafter"/>
</dbReference>
<dbReference type="SUPFAM" id="SSF111331">
    <property type="entry name" value="NAD kinase/diacylglycerol kinase-like"/>
    <property type="match status" value="1"/>
</dbReference>
<keyword evidence="2" id="KW-0808">Transferase</keyword>
<dbReference type="GO" id="GO:0001727">
    <property type="term" value="F:lipid kinase activity"/>
    <property type="evidence" value="ECO:0007669"/>
    <property type="project" value="TreeGrafter"/>
</dbReference>
<sequence>MPTIAIYNSISGSGTGQTFFESHVLPFISQISSIHSTSHPGHAGELVLDALEQTPISEKLTVILCSGDGTLHEIINHLSSSKHKGTRADAPPPEIRLVLVPCGTANALYSSLFPPKHPKDIETVEYKLQSVKSYLKGTHLVPLTLAITTLSPPPNDKKSRPKAIASSVVVSTSLHALILHTSESLRPSIPDLSRFKVAAAQSIHKWYSSQLKLFPIASLGYVQIYDPSTNSFVPHPDDDPDLDSIVDVAGPFAYFLSTVNVDRLEPMFRITPLAKDITPSEATCDVMLIKPFSSPTVSMDTEETRQAFVATSTAVLQAVYQNGTHINLRYNENGEVTTEGDGPLIVEYVRCGGWEWIPDDIDDDAHLICCDGAISTIEKGGRAVCVAATPQANAGFLVHA</sequence>
<evidence type="ECO:0000259" key="1">
    <source>
        <dbReference type="PROSITE" id="PS50146"/>
    </source>
</evidence>
<dbReference type="Pfam" id="PF00781">
    <property type="entry name" value="DAGK_cat"/>
    <property type="match status" value="1"/>
</dbReference>
<reference evidence="2" key="1">
    <citation type="submission" date="2020-11" db="EMBL/GenBank/DDBJ databases">
        <authorList>
            <consortium name="DOE Joint Genome Institute"/>
            <person name="Ahrendt S."/>
            <person name="Riley R."/>
            <person name="Andreopoulos W."/>
            <person name="Labutti K."/>
            <person name="Pangilinan J."/>
            <person name="Ruiz-Duenas F.J."/>
            <person name="Barrasa J.M."/>
            <person name="Sanchez-Garcia M."/>
            <person name="Camarero S."/>
            <person name="Miyauchi S."/>
            <person name="Serrano A."/>
            <person name="Linde D."/>
            <person name="Babiker R."/>
            <person name="Drula E."/>
            <person name="Ayuso-Fernandez I."/>
            <person name="Pacheco R."/>
            <person name="Padilla G."/>
            <person name="Ferreira P."/>
            <person name="Barriuso J."/>
            <person name="Kellner H."/>
            <person name="Castanera R."/>
            <person name="Alfaro M."/>
            <person name="Ramirez L."/>
            <person name="Pisabarro A.G."/>
            <person name="Kuo A."/>
            <person name="Tritt A."/>
            <person name="Lipzen A."/>
            <person name="He G."/>
            <person name="Yan M."/>
            <person name="Ng V."/>
            <person name="Cullen D."/>
            <person name="Martin F."/>
            <person name="Rosso M.-N."/>
            <person name="Henrissat B."/>
            <person name="Hibbett D."/>
            <person name="Martinez A.T."/>
            <person name="Grigoriev I.V."/>
        </authorList>
    </citation>
    <scope>NUCLEOTIDE SEQUENCE</scope>
    <source>
        <strain evidence="2">AH 40177</strain>
    </source>
</reference>
<dbReference type="PROSITE" id="PS50146">
    <property type="entry name" value="DAGK"/>
    <property type="match status" value="1"/>
</dbReference>
<keyword evidence="2" id="KW-0418">Kinase</keyword>
<dbReference type="InterPro" id="IPR016064">
    <property type="entry name" value="NAD/diacylglycerol_kinase_sf"/>
</dbReference>
<gene>
    <name evidence="2" type="ORF">BDP27DRAFT_1323819</name>
</gene>
<dbReference type="Gene3D" id="3.40.50.10330">
    <property type="entry name" value="Probable inorganic polyphosphate/atp-NAD kinase, domain 1"/>
    <property type="match status" value="1"/>
</dbReference>
<dbReference type="OrthoDB" id="336240at2759"/>
<feature type="domain" description="DAGKc" evidence="1">
    <location>
        <begin position="1"/>
        <end position="121"/>
    </location>
</feature>
<proteinExistence type="predicted"/>
<dbReference type="AlphaFoldDB" id="A0A9P5U9S1"/>